<evidence type="ECO:0000256" key="1">
    <source>
        <dbReference type="SAM" id="MobiDB-lite"/>
    </source>
</evidence>
<keyword evidence="2" id="KW-0812">Transmembrane</keyword>
<dbReference type="OMA" id="YTQEIHG"/>
<feature type="compositionally biased region" description="Basic residues" evidence="1">
    <location>
        <begin position="165"/>
        <end position="179"/>
    </location>
</feature>
<reference evidence="3" key="3">
    <citation type="submission" date="2011-03" db="EMBL/GenBank/DDBJ databases">
        <title>Annotation of Magnaporthe poae ATCC 64411.</title>
        <authorList>
            <person name="Ma L.-J."/>
            <person name="Dead R."/>
            <person name="Young S.K."/>
            <person name="Zeng Q."/>
            <person name="Gargeya S."/>
            <person name="Fitzgerald M."/>
            <person name="Haas B."/>
            <person name="Abouelleil A."/>
            <person name="Alvarado L."/>
            <person name="Arachchi H.M."/>
            <person name="Berlin A."/>
            <person name="Brown A."/>
            <person name="Chapman S.B."/>
            <person name="Chen Z."/>
            <person name="Dunbar C."/>
            <person name="Freedman E."/>
            <person name="Gearin G."/>
            <person name="Gellesch M."/>
            <person name="Goldberg J."/>
            <person name="Griggs A."/>
            <person name="Gujja S."/>
            <person name="Heiman D."/>
            <person name="Howarth C."/>
            <person name="Larson L."/>
            <person name="Lui A."/>
            <person name="MacDonald P.J.P."/>
            <person name="Mehta T."/>
            <person name="Montmayeur A."/>
            <person name="Murphy C."/>
            <person name="Neiman D."/>
            <person name="Pearson M."/>
            <person name="Priest M."/>
            <person name="Roberts A."/>
            <person name="Saif S."/>
            <person name="Shea T."/>
            <person name="Shenoy N."/>
            <person name="Sisk P."/>
            <person name="Stolte C."/>
            <person name="Sykes S."/>
            <person name="Yandava C."/>
            <person name="Wortman J."/>
            <person name="Nusbaum C."/>
            <person name="Birren B."/>
        </authorList>
    </citation>
    <scope>NUCLEOTIDE SEQUENCE</scope>
    <source>
        <strain evidence="3">ATCC 64411</strain>
    </source>
</reference>
<gene>
    <name evidence="3" type="ORF">MAPG_11165</name>
</gene>
<dbReference type="eggNOG" id="ENOG502T1WI">
    <property type="taxonomic scope" value="Eukaryota"/>
</dbReference>
<feature type="compositionally biased region" description="Basic residues" evidence="1">
    <location>
        <begin position="108"/>
        <end position="136"/>
    </location>
</feature>
<evidence type="ECO:0000313" key="5">
    <source>
        <dbReference type="Proteomes" id="UP000011715"/>
    </source>
</evidence>
<reference evidence="5" key="1">
    <citation type="submission" date="2010-05" db="EMBL/GenBank/DDBJ databases">
        <title>The genome sequence of Magnaporthe poae strain ATCC 64411.</title>
        <authorList>
            <person name="Ma L.-J."/>
            <person name="Dead R."/>
            <person name="Young S."/>
            <person name="Zeng Q."/>
            <person name="Koehrsen M."/>
            <person name="Alvarado L."/>
            <person name="Berlin A."/>
            <person name="Chapman S.B."/>
            <person name="Chen Z."/>
            <person name="Freedman E."/>
            <person name="Gellesch M."/>
            <person name="Goldberg J."/>
            <person name="Griggs A."/>
            <person name="Gujja S."/>
            <person name="Heilman E.R."/>
            <person name="Heiman D."/>
            <person name="Hepburn T."/>
            <person name="Howarth C."/>
            <person name="Jen D."/>
            <person name="Larson L."/>
            <person name="Mehta T."/>
            <person name="Neiman D."/>
            <person name="Pearson M."/>
            <person name="Roberts A."/>
            <person name="Saif S."/>
            <person name="Shea T."/>
            <person name="Shenoy N."/>
            <person name="Sisk P."/>
            <person name="Stolte C."/>
            <person name="Sykes S."/>
            <person name="Walk T."/>
            <person name="White J."/>
            <person name="Yandava C."/>
            <person name="Haas B."/>
            <person name="Nusbaum C."/>
            <person name="Birren B."/>
        </authorList>
    </citation>
    <scope>NUCLEOTIDE SEQUENCE [LARGE SCALE GENOMIC DNA]</scope>
    <source>
        <strain evidence="5">ATCC 64411 / 73-15</strain>
    </source>
</reference>
<dbReference type="EMBL" id="GL876979">
    <property type="protein sequence ID" value="KLU92219.1"/>
    <property type="molecule type" value="Genomic_DNA"/>
</dbReference>
<dbReference type="EMBL" id="ADBL01002745">
    <property type="status" value="NOT_ANNOTATED_CDS"/>
    <property type="molecule type" value="Genomic_DNA"/>
</dbReference>
<dbReference type="AlphaFoldDB" id="A0A0C4EEJ2"/>
<evidence type="ECO:0000313" key="4">
    <source>
        <dbReference type="EnsemblFungi" id="MAPG_11165T0"/>
    </source>
</evidence>
<reference evidence="4" key="4">
    <citation type="journal article" date="2015" name="G3 (Bethesda)">
        <title>Genome sequences of three phytopathogenic species of the Magnaporthaceae family of fungi.</title>
        <authorList>
            <person name="Okagaki L.H."/>
            <person name="Nunes C.C."/>
            <person name="Sailsbery J."/>
            <person name="Clay B."/>
            <person name="Brown D."/>
            <person name="John T."/>
            <person name="Oh Y."/>
            <person name="Young N."/>
            <person name="Fitzgerald M."/>
            <person name="Haas B.J."/>
            <person name="Zeng Q."/>
            <person name="Young S."/>
            <person name="Adiconis X."/>
            <person name="Fan L."/>
            <person name="Levin J.Z."/>
            <person name="Mitchell T.K."/>
            <person name="Okubara P.A."/>
            <person name="Farman M.L."/>
            <person name="Kohn L.M."/>
            <person name="Birren B."/>
            <person name="Ma L.-J."/>
            <person name="Dean R.A."/>
        </authorList>
    </citation>
    <scope>NUCLEOTIDE SEQUENCE</scope>
    <source>
        <strain evidence="4">ATCC 64411 / 73-15</strain>
    </source>
</reference>
<protein>
    <recommendedName>
        <fullName evidence="6">Transmembrane protein</fullName>
    </recommendedName>
</protein>
<sequence length="179" mass="19897">MAPVADTLATRTTADDATRVLLPRQGTVTIVPLGDDVVTTTSGNTLSGGAIAGIVIGSVLGFLLLCWIFRMALIKQTSQSYDDEKGRRPRSHSYYTQEIHGVGDGYARRSRSRHHSRHSHHGHHHHHSHSRGRGSRSRSAVRVTSTTTAQVPPIIEPTRVYYGEKRHHSRRRSGSHHDY</sequence>
<feature type="region of interest" description="Disordered" evidence="1">
    <location>
        <begin position="79"/>
        <end position="179"/>
    </location>
</feature>
<dbReference type="OrthoDB" id="10518483at2759"/>
<proteinExistence type="predicted"/>
<name>A0A0C4EEJ2_MAGP6</name>
<keyword evidence="2" id="KW-0472">Membrane</keyword>
<dbReference type="Proteomes" id="UP000011715">
    <property type="component" value="Unassembled WGS sequence"/>
</dbReference>
<organism evidence="4 5">
    <name type="scientific">Magnaporthiopsis poae (strain ATCC 64411 / 73-15)</name>
    <name type="common">Kentucky bluegrass fungus</name>
    <name type="synonym">Magnaporthe poae</name>
    <dbReference type="NCBI Taxonomy" id="644358"/>
    <lineage>
        <taxon>Eukaryota</taxon>
        <taxon>Fungi</taxon>
        <taxon>Dikarya</taxon>
        <taxon>Ascomycota</taxon>
        <taxon>Pezizomycotina</taxon>
        <taxon>Sordariomycetes</taxon>
        <taxon>Sordariomycetidae</taxon>
        <taxon>Magnaporthales</taxon>
        <taxon>Magnaporthaceae</taxon>
        <taxon>Magnaporthiopsis</taxon>
    </lineage>
</organism>
<reference evidence="4" key="5">
    <citation type="submission" date="2015-06" db="UniProtKB">
        <authorList>
            <consortium name="EnsemblFungi"/>
        </authorList>
    </citation>
    <scope>IDENTIFICATION</scope>
    <source>
        <strain evidence="4">ATCC 64411</strain>
    </source>
</reference>
<keyword evidence="2" id="KW-1133">Transmembrane helix</keyword>
<dbReference type="VEuPathDB" id="FungiDB:MAPG_11165"/>
<evidence type="ECO:0000313" key="3">
    <source>
        <dbReference type="EMBL" id="KLU92219.1"/>
    </source>
</evidence>
<evidence type="ECO:0008006" key="6">
    <source>
        <dbReference type="Google" id="ProtNLM"/>
    </source>
</evidence>
<dbReference type="EnsemblFungi" id="MAPG_11165T0">
    <property type="protein sequence ID" value="MAPG_11165T0"/>
    <property type="gene ID" value="MAPG_11165"/>
</dbReference>
<reference evidence="3" key="2">
    <citation type="submission" date="2010-05" db="EMBL/GenBank/DDBJ databases">
        <title>The Genome Sequence of Magnaporthe poae strain ATCC 64411.</title>
        <authorList>
            <consortium name="The Broad Institute Genome Sequencing Platform"/>
            <consortium name="Broad Institute Genome Sequencing Center for Infectious Disease"/>
            <person name="Ma L.-J."/>
            <person name="Dead R."/>
            <person name="Young S."/>
            <person name="Zeng Q."/>
            <person name="Koehrsen M."/>
            <person name="Alvarado L."/>
            <person name="Berlin A."/>
            <person name="Chapman S.B."/>
            <person name="Chen Z."/>
            <person name="Freedman E."/>
            <person name="Gellesch M."/>
            <person name="Goldberg J."/>
            <person name="Griggs A."/>
            <person name="Gujja S."/>
            <person name="Heilman E.R."/>
            <person name="Heiman D."/>
            <person name="Hepburn T."/>
            <person name="Howarth C."/>
            <person name="Jen D."/>
            <person name="Larson L."/>
            <person name="Mehta T."/>
            <person name="Neiman D."/>
            <person name="Pearson M."/>
            <person name="Roberts A."/>
            <person name="Saif S."/>
            <person name="Shea T."/>
            <person name="Shenoy N."/>
            <person name="Sisk P."/>
            <person name="Stolte C."/>
            <person name="Sykes S."/>
            <person name="Walk T."/>
            <person name="White J."/>
            <person name="Yandava C."/>
            <person name="Haas B."/>
            <person name="Nusbaum C."/>
            <person name="Birren B."/>
        </authorList>
    </citation>
    <scope>NUCLEOTIDE SEQUENCE</scope>
    <source>
        <strain evidence="3">ATCC 64411</strain>
    </source>
</reference>
<keyword evidence="5" id="KW-1185">Reference proteome</keyword>
<accession>A0A0C4EEJ2</accession>
<feature type="transmembrane region" description="Helical" evidence="2">
    <location>
        <begin position="50"/>
        <end position="69"/>
    </location>
</feature>
<evidence type="ECO:0000256" key="2">
    <source>
        <dbReference type="SAM" id="Phobius"/>
    </source>
</evidence>